<dbReference type="CDD" id="cd06173">
    <property type="entry name" value="MFS_MefA_like"/>
    <property type="match status" value="1"/>
</dbReference>
<evidence type="ECO:0000256" key="5">
    <source>
        <dbReference type="ARBA" id="ARBA00022989"/>
    </source>
</evidence>
<feature type="transmembrane region" description="Helical" evidence="7">
    <location>
        <begin position="344"/>
        <end position="366"/>
    </location>
</feature>
<keyword evidence="5 7" id="KW-1133">Transmembrane helix</keyword>
<feature type="transmembrane region" description="Helical" evidence="7">
    <location>
        <begin position="220"/>
        <end position="247"/>
    </location>
</feature>
<proteinExistence type="predicted"/>
<dbReference type="Gene3D" id="1.20.1250.20">
    <property type="entry name" value="MFS general substrate transporter like domains"/>
    <property type="match status" value="1"/>
</dbReference>
<keyword evidence="2" id="KW-0813">Transport</keyword>
<evidence type="ECO:0000256" key="6">
    <source>
        <dbReference type="ARBA" id="ARBA00023136"/>
    </source>
</evidence>
<evidence type="ECO:0000256" key="1">
    <source>
        <dbReference type="ARBA" id="ARBA00004651"/>
    </source>
</evidence>
<keyword evidence="3" id="KW-1003">Cell membrane</keyword>
<dbReference type="InterPro" id="IPR036259">
    <property type="entry name" value="MFS_trans_sf"/>
</dbReference>
<protein>
    <recommendedName>
        <fullName evidence="8">Major facilitator superfamily (MFS) profile domain-containing protein</fullName>
    </recommendedName>
</protein>
<dbReference type="InterPro" id="IPR020846">
    <property type="entry name" value="MFS_dom"/>
</dbReference>
<dbReference type="PANTHER" id="PTHR23513">
    <property type="entry name" value="INTEGRAL MEMBRANE EFFLUX PROTEIN-RELATED"/>
    <property type="match status" value="1"/>
</dbReference>
<feature type="domain" description="Major facilitator superfamily (MFS) profile" evidence="8">
    <location>
        <begin position="220"/>
        <end position="407"/>
    </location>
</feature>
<dbReference type="InterPro" id="IPR011701">
    <property type="entry name" value="MFS"/>
</dbReference>
<evidence type="ECO:0000256" key="3">
    <source>
        <dbReference type="ARBA" id="ARBA00022475"/>
    </source>
</evidence>
<gene>
    <name evidence="9" type="ORF">CBW65_09735</name>
</gene>
<dbReference type="SUPFAM" id="SSF103473">
    <property type="entry name" value="MFS general substrate transporter"/>
    <property type="match status" value="1"/>
</dbReference>
<feature type="transmembrane region" description="Helical" evidence="7">
    <location>
        <begin position="259"/>
        <end position="279"/>
    </location>
</feature>
<dbReference type="OrthoDB" id="2351575at2"/>
<evidence type="ECO:0000313" key="9">
    <source>
        <dbReference type="EMBL" id="ARU61242.1"/>
    </source>
</evidence>
<feature type="transmembrane region" description="Helical" evidence="7">
    <location>
        <begin position="378"/>
        <end position="395"/>
    </location>
</feature>
<comment type="subcellular location">
    <subcellularLocation>
        <location evidence="1">Cell membrane</location>
        <topology evidence="1">Multi-pass membrane protein</topology>
    </subcellularLocation>
</comment>
<dbReference type="Proteomes" id="UP000195437">
    <property type="component" value="Chromosome"/>
</dbReference>
<keyword evidence="10" id="KW-1185">Reference proteome</keyword>
<dbReference type="PROSITE" id="PS50850">
    <property type="entry name" value="MFS"/>
    <property type="match status" value="1"/>
</dbReference>
<feature type="transmembrane region" description="Helical" evidence="7">
    <location>
        <begin position="39"/>
        <end position="64"/>
    </location>
</feature>
<dbReference type="GO" id="GO:0022857">
    <property type="term" value="F:transmembrane transporter activity"/>
    <property type="evidence" value="ECO:0007669"/>
    <property type="project" value="InterPro"/>
</dbReference>
<organism evidence="9 10">
    <name type="scientific">Tumebacillus avium</name>
    <dbReference type="NCBI Taxonomy" id="1903704"/>
    <lineage>
        <taxon>Bacteria</taxon>
        <taxon>Bacillati</taxon>
        <taxon>Bacillota</taxon>
        <taxon>Bacilli</taxon>
        <taxon>Bacillales</taxon>
        <taxon>Alicyclobacillaceae</taxon>
        <taxon>Tumebacillus</taxon>
    </lineage>
</organism>
<evidence type="ECO:0000256" key="4">
    <source>
        <dbReference type="ARBA" id="ARBA00022692"/>
    </source>
</evidence>
<dbReference type="GO" id="GO:0005886">
    <property type="term" value="C:plasma membrane"/>
    <property type="evidence" value="ECO:0007669"/>
    <property type="project" value="UniProtKB-SubCell"/>
</dbReference>
<dbReference type="Pfam" id="PF07690">
    <property type="entry name" value="MFS_1"/>
    <property type="match status" value="1"/>
</dbReference>
<dbReference type="EMBL" id="CP021434">
    <property type="protein sequence ID" value="ARU61242.1"/>
    <property type="molecule type" value="Genomic_DNA"/>
</dbReference>
<keyword evidence="4 7" id="KW-0812">Transmembrane</keyword>
<name>A0A1Y0IL74_9BACL</name>
<dbReference type="AlphaFoldDB" id="A0A1Y0IL74"/>
<evidence type="ECO:0000259" key="8">
    <source>
        <dbReference type="PROSITE" id="PS50850"/>
    </source>
</evidence>
<dbReference type="KEGG" id="tum:CBW65_09735"/>
<feature type="transmembrane region" description="Helical" evidence="7">
    <location>
        <begin position="150"/>
        <end position="183"/>
    </location>
</feature>
<feature type="transmembrane region" description="Helical" evidence="7">
    <location>
        <begin position="9"/>
        <end position="33"/>
    </location>
</feature>
<sequence length="407" mass="43934">MSRTASFRFLWIGQTAANLGDVLYVVVIIALIYGATGSAMLTALVPIVTMSTQLIGGFTAPLLIDRFRLDVLLWSTQLGKTLLYVLLVVNLDLFLHEGWLPLLYVLMALFSWLDSAANPARNAMVPRLVDTERLVKVNGMLASTDQTVQLAGWALGGVLFVAAGGTLSLWLCFGLHALAALLMFGVRDPLQAEHEDAEEPKKSGLESVKEGWVTVWRSPLLRLVIVMDALEVLAEGVWIGAVVMVFVQEALGQGAQWFGFLNAGYMAGMLLGGMLVTAFSKWVEARMGVLLIAGSVIYALLNVGFALNSTAWLALGICLLMGLPHQLKGVVQQTLFQTQVEARLLPKVFSVKLTVFYTGFALSSLMMSLLTDAVGVRFVYLLAAGLVGVAALVAVSQWKVLKKASVS</sequence>
<accession>A0A1Y0IL74</accession>
<evidence type="ECO:0000256" key="7">
    <source>
        <dbReference type="SAM" id="Phobius"/>
    </source>
</evidence>
<dbReference type="PANTHER" id="PTHR23513:SF19">
    <property type="entry name" value="MAJOR FACILITATOR SUPERFAMILY (MFS) PROFILE DOMAIN-CONTAINING PROTEIN"/>
    <property type="match status" value="1"/>
</dbReference>
<evidence type="ECO:0000256" key="2">
    <source>
        <dbReference type="ARBA" id="ARBA00022448"/>
    </source>
</evidence>
<dbReference type="RefSeq" id="WP_087456624.1">
    <property type="nucleotide sequence ID" value="NZ_CP021434.1"/>
</dbReference>
<evidence type="ECO:0000313" key="10">
    <source>
        <dbReference type="Proteomes" id="UP000195437"/>
    </source>
</evidence>
<feature type="transmembrane region" description="Helical" evidence="7">
    <location>
        <begin position="299"/>
        <end position="323"/>
    </location>
</feature>
<reference evidence="10" key="1">
    <citation type="submission" date="2017-05" db="EMBL/GenBank/DDBJ databases">
        <authorList>
            <person name="Sung H."/>
        </authorList>
    </citation>
    <scope>NUCLEOTIDE SEQUENCE [LARGE SCALE GENOMIC DNA]</scope>
    <source>
        <strain evidence="10">AR23208</strain>
    </source>
</reference>
<keyword evidence="6 7" id="KW-0472">Membrane</keyword>